<gene>
    <name evidence="2" type="ORF">VitviT2T_012123</name>
</gene>
<proteinExistence type="predicted"/>
<organism evidence="2 3">
    <name type="scientific">Vitis vinifera</name>
    <name type="common">Grape</name>
    <dbReference type="NCBI Taxonomy" id="29760"/>
    <lineage>
        <taxon>Eukaryota</taxon>
        <taxon>Viridiplantae</taxon>
        <taxon>Streptophyta</taxon>
        <taxon>Embryophyta</taxon>
        <taxon>Tracheophyta</taxon>
        <taxon>Spermatophyta</taxon>
        <taxon>Magnoliopsida</taxon>
        <taxon>eudicotyledons</taxon>
        <taxon>Gunneridae</taxon>
        <taxon>Pentapetalae</taxon>
        <taxon>rosids</taxon>
        <taxon>Vitales</taxon>
        <taxon>Vitaceae</taxon>
        <taxon>Viteae</taxon>
        <taxon>Vitis</taxon>
    </lineage>
</organism>
<name>A0ABY9CCS4_VITVI</name>
<evidence type="ECO:0000313" key="3">
    <source>
        <dbReference type="Proteomes" id="UP001227230"/>
    </source>
</evidence>
<evidence type="ECO:0000313" key="2">
    <source>
        <dbReference type="EMBL" id="WJZ93163.1"/>
    </source>
</evidence>
<protein>
    <recommendedName>
        <fullName evidence="4">NAC domain-containing protein</fullName>
    </recommendedName>
</protein>
<evidence type="ECO:0000256" key="1">
    <source>
        <dbReference type="SAM" id="MobiDB-lite"/>
    </source>
</evidence>
<accession>A0ABY9CCS4</accession>
<evidence type="ECO:0008006" key="4">
    <source>
        <dbReference type="Google" id="ProtNLM"/>
    </source>
</evidence>
<feature type="region of interest" description="Disordered" evidence="1">
    <location>
        <begin position="124"/>
        <end position="143"/>
    </location>
</feature>
<reference evidence="2 3" key="1">
    <citation type="journal article" date="2023" name="Hortic Res">
        <title>The complete reference genome for grapevine (Vitis vinifera L.) genetics and breeding.</title>
        <authorList>
            <person name="Shi X."/>
            <person name="Cao S."/>
            <person name="Wang X."/>
            <person name="Huang S."/>
            <person name="Wang Y."/>
            <person name="Liu Z."/>
            <person name="Liu W."/>
            <person name="Leng X."/>
            <person name="Peng Y."/>
            <person name="Wang N."/>
            <person name="Wang Y."/>
            <person name="Ma Z."/>
            <person name="Xu X."/>
            <person name="Zhang F."/>
            <person name="Xue H."/>
            <person name="Zhong H."/>
            <person name="Wang Y."/>
            <person name="Zhang K."/>
            <person name="Velt A."/>
            <person name="Avia K."/>
            <person name="Holtgrawe D."/>
            <person name="Grimplet J."/>
            <person name="Matus J.T."/>
            <person name="Ware D."/>
            <person name="Wu X."/>
            <person name="Wang H."/>
            <person name="Liu C."/>
            <person name="Fang Y."/>
            <person name="Rustenholz C."/>
            <person name="Cheng Z."/>
            <person name="Xiao H."/>
            <person name="Zhou Y."/>
        </authorList>
    </citation>
    <scope>NUCLEOTIDE SEQUENCE [LARGE SCALE GENOMIC DNA]</scope>
    <source>
        <strain evidence="3">cv. Pinot noir / PN40024</strain>
        <tissue evidence="2">Leaf</tissue>
    </source>
</reference>
<sequence length="199" mass="22842">MFRTLKHKGSMRLDDWVLCRVRQKSSIPRNIWEDRNGPSSEPASYSPAVDKACNMTTNSNVEMIKSYLYNDCPLLPYIFASQDFSAISFEGRNKGKFYSSVCSENNSDQKNLLVSVSSSNSLFNPQKRKPIEGNQYEGFLPPSKKLNNRDDKDKFLLSVDSTEMNCSRTEESEDNNFTADQWDSITQYQELNYLAFTES</sequence>
<dbReference type="EMBL" id="CP126655">
    <property type="protein sequence ID" value="WJZ93163.1"/>
    <property type="molecule type" value="Genomic_DNA"/>
</dbReference>
<keyword evidence="3" id="KW-1185">Reference proteome</keyword>
<dbReference type="Proteomes" id="UP001227230">
    <property type="component" value="Chromosome 8"/>
</dbReference>